<protein>
    <recommendedName>
        <fullName evidence="4">Neurotensin/neuromedin N</fullName>
    </recommendedName>
</protein>
<evidence type="ECO:0000256" key="7">
    <source>
        <dbReference type="ARBA" id="ARBA00022729"/>
    </source>
</evidence>
<dbReference type="InterPro" id="IPR008055">
    <property type="entry name" value="NeurotensiN"/>
</dbReference>
<organism evidence="13 14">
    <name type="scientific">Characodon lateralis</name>
    <dbReference type="NCBI Taxonomy" id="208331"/>
    <lineage>
        <taxon>Eukaryota</taxon>
        <taxon>Metazoa</taxon>
        <taxon>Chordata</taxon>
        <taxon>Craniata</taxon>
        <taxon>Vertebrata</taxon>
        <taxon>Euteleostomi</taxon>
        <taxon>Actinopterygii</taxon>
        <taxon>Neopterygii</taxon>
        <taxon>Teleostei</taxon>
        <taxon>Neoteleostei</taxon>
        <taxon>Acanthomorphata</taxon>
        <taxon>Ovalentaria</taxon>
        <taxon>Atherinomorphae</taxon>
        <taxon>Cyprinodontiformes</taxon>
        <taxon>Goodeidae</taxon>
        <taxon>Characodon</taxon>
    </lineage>
</organism>
<keyword evidence="14" id="KW-1185">Reference proteome</keyword>
<evidence type="ECO:0000313" key="13">
    <source>
        <dbReference type="EMBL" id="MED6289534.1"/>
    </source>
</evidence>
<dbReference type="EMBL" id="JAHUTJ010065747">
    <property type="protein sequence ID" value="MED6289534.1"/>
    <property type="molecule type" value="Genomic_DNA"/>
</dbReference>
<evidence type="ECO:0000256" key="3">
    <source>
        <dbReference type="ARBA" id="ARBA00009827"/>
    </source>
</evidence>
<evidence type="ECO:0000256" key="10">
    <source>
        <dbReference type="ARBA" id="ARBA00025449"/>
    </source>
</evidence>
<evidence type="ECO:0000256" key="9">
    <source>
        <dbReference type="ARBA" id="ARBA00023329"/>
    </source>
</evidence>
<accession>A0ABU7EQV5</accession>
<feature type="signal peptide" evidence="12">
    <location>
        <begin position="1"/>
        <end position="19"/>
    </location>
</feature>
<gene>
    <name evidence="13" type="ORF">CHARACLAT_003825</name>
</gene>
<evidence type="ECO:0000256" key="5">
    <source>
        <dbReference type="ARBA" id="ARBA00022525"/>
    </source>
</evidence>
<sequence>MQAQLACMLLLCFTCGALCTDVDQEQRVLAEELLTSLFAYKMKHNRQSAPYWHVSLTNLCRLVGSLRQEAWSGEEGEDVSELREGSLQLLEELYSLQHICRALRSREERFLQDSVEYSEENSDAPLKRKSPYILKRQAAHNTKSRRPYILKRSEAY</sequence>
<proteinExistence type="inferred from homology"/>
<evidence type="ECO:0000256" key="1">
    <source>
        <dbReference type="ARBA" id="ARBA00004398"/>
    </source>
</evidence>
<evidence type="ECO:0000256" key="8">
    <source>
        <dbReference type="ARBA" id="ARBA00022858"/>
    </source>
</evidence>
<dbReference type="PANTHER" id="PTHR15356:SF0">
    <property type="entry name" value="NEUROTENSIN_NEUROMEDIN N"/>
    <property type="match status" value="1"/>
</dbReference>
<dbReference type="Proteomes" id="UP001352852">
    <property type="component" value="Unassembled WGS sequence"/>
</dbReference>
<dbReference type="Pfam" id="PF07421">
    <property type="entry name" value="Pro-NT_NN"/>
    <property type="match status" value="1"/>
</dbReference>
<keyword evidence="9" id="KW-0968">Cytoplasmic vesicle</keyword>
<evidence type="ECO:0000313" key="14">
    <source>
        <dbReference type="Proteomes" id="UP001352852"/>
    </source>
</evidence>
<comment type="subunit">
    <text evidence="11">Interacts with NTSR1. Interacts with SORT1. Interacts with SORL1.</text>
</comment>
<comment type="subcellular location">
    <subcellularLocation>
        <location evidence="1">Cytoplasmic vesicle</location>
        <location evidence="1">Secretory vesicle</location>
    </subcellularLocation>
    <subcellularLocation>
        <location evidence="2">Secreted</location>
    </subcellularLocation>
</comment>
<evidence type="ECO:0000256" key="2">
    <source>
        <dbReference type="ARBA" id="ARBA00004613"/>
    </source>
</evidence>
<evidence type="ECO:0000256" key="12">
    <source>
        <dbReference type="SAM" id="SignalP"/>
    </source>
</evidence>
<comment type="function">
    <text evidence="10">Neurotensin may play an endocrine or paracrine role in the regulation of fat metabolism. It causes contraction of smooth muscle.</text>
</comment>
<evidence type="ECO:0000256" key="4">
    <source>
        <dbReference type="ARBA" id="ARBA00016213"/>
    </source>
</evidence>
<name>A0ABU7EQV5_9TELE</name>
<reference evidence="13 14" key="1">
    <citation type="submission" date="2021-06" db="EMBL/GenBank/DDBJ databases">
        <authorList>
            <person name="Palmer J.M."/>
        </authorList>
    </citation>
    <scope>NUCLEOTIDE SEQUENCE [LARGE SCALE GENOMIC DNA]</scope>
    <source>
        <strain evidence="13 14">CL_MEX2019</strain>
        <tissue evidence="13">Muscle</tissue>
    </source>
</reference>
<keyword evidence="5" id="KW-0964">Secreted</keyword>
<comment type="similarity">
    <text evidence="3">Belongs to the neurotensin family.</text>
</comment>
<keyword evidence="8" id="KW-0838">Vasoactive</keyword>
<keyword evidence="7 12" id="KW-0732">Signal</keyword>
<feature type="chain" id="PRO_5047141742" description="Neurotensin/neuromedin N" evidence="12">
    <location>
        <begin position="20"/>
        <end position="156"/>
    </location>
</feature>
<dbReference type="PANTHER" id="PTHR15356">
    <property type="entry name" value="NEUROTENSIN/NEUROMEDIN N"/>
    <property type="match status" value="1"/>
</dbReference>
<keyword evidence="6" id="KW-0165">Cleavage on pair of basic residues</keyword>
<comment type="caution">
    <text evidence="13">The sequence shown here is derived from an EMBL/GenBank/DDBJ whole genome shotgun (WGS) entry which is preliminary data.</text>
</comment>
<evidence type="ECO:0000256" key="6">
    <source>
        <dbReference type="ARBA" id="ARBA00022685"/>
    </source>
</evidence>
<evidence type="ECO:0000256" key="11">
    <source>
        <dbReference type="ARBA" id="ARBA00046937"/>
    </source>
</evidence>